<comment type="caution">
    <text evidence="2">The sequence shown here is derived from an EMBL/GenBank/DDBJ whole genome shotgun (WGS) entry which is preliminary data.</text>
</comment>
<gene>
    <name evidence="2" type="ORF">KDK_53460</name>
</gene>
<dbReference type="AlphaFoldDB" id="A0A402AR17"/>
<evidence type="ECO:0000259" key="1">
    <source>
        <dbReference type="SMART" id="SM00829"/>
    </source>
</evidence>
<dbReference type="InterPro" id="IPR011032">
    <property type="entry name" value="GroES-like_sf"/>
</dbReference>
<organism evidence="2 3">
    <name type="scientific">Dictyobacter kobayashii</name>
    <dbReference type="NCBI Taxonomy" id="2014872"/>
    <lineage>
        <taxon>Bacteria</taxon>
        <taxon>Bacillati</taxon>
        <taxon>Chloroflexota</taxon>
        <taxon>Ktedonobacteria</taxon>
        <taxon>Ktedonobacterales</taxon>
        <taxon>Dictyobacteraceae</taxon>
        <taxon>Dictyobacter</taxon>
    </lineage>
</organism>
<evidence type="ECO:0000313" key="2">
    <source>
        <dbReference type="EMBL" id="GCE21546.1"/>
    </source>
</evidence>
<dbReference type="GO" id="GO:0016491">
    <property type="term" value="F:oxidoreductase activity"/>
    <property type="evidence" value="ECO:0007669"/>
    <property type="project" value="InterPro"/>
</dbReference>
<dbReference type="SUPFAM" id="SSF51735">
    <property type="entry name" value="NAD(P)-binding Rossmann-fold domains"/>
    <property type="match status" value="1"/>
</dbReference>
<accession>A0A402AR17</accession>
<dbReference type="EMBL" id="BIFS01000001">
    <property type="protein sequence ID" value="GCE21546.1"/>
    <property type="molecule type" value="Genomic_DNA"/>
</dbReference>
<dbReference type="InterPro" id="IPR036291">
    <property type="entry name" value="NAD(P)-bd_dom_sf"/>
</dbReference>
<dbReference type="Pfam" id="PF08240">
    <property type="entry name" value="ADH_N"/>
    <property type="match status" value="1"/>
</dbReference>
<feature type="domain" description="Enoyl reductase (ER)" evidence="1">
    <location>
        <begin position="253"/>
        <end position="552"/>
    </location>
</feature>
<dbReference type="Gene3D" id="3.30.70.100">
    <property type="match status" value="1"/>
</dbReference>
<dbReference type="PANTHER" id="PTHR11695:SF294">
    <property type="entry name" value="RETICULON-4-INTERACTING PROTEIN 1, MITOCHONDRIAL"/>
    <property type="match status" value="1"/>
</dbReference>
<proteinExistence type="predicted"/>
<evidence type="ECO:0000313" key="3">
    <source>
        <dbReference type="Proteomes" id="UP000287188"/>
    </source>
</evidence>
<dbReference type="CDD" id="cd05289">
    <property type="entry name" value="MDR_like_2"/>
    <property type="match status" value="1"/>
</dbReference>
<dbReference type="InterPro" id="IPR013154">
    <property type="entry name" value="ADH-like_N"/>
</dbReference>
<keyword evidence="3" id="KW-1185">Reference proteome</keyword>
<name>A0A402AR17_9CHLR</name>
<dbReference type="InterPro" id="IPR020843">
    <property type="entry name" value="ER"/>
</dbReference>
<dbReference type="Pfam" id="PF13602">
    <property type="entry name" value="ADH_zinc_N_2"/>
    <property type="match status" value="1"/>
</dbReference>
<dbReference type="SUPFAM" id="SSF50129">
    <property type="entry name" value="GroES-like"/>
    <property type="match status" value="1"/>
</dbReference>
<dbReference type="Proteomes" id="UP000287188">
    <property type="component" value="Unassembled WGS sequence"/>
</dbReference>
<sequence>MRASQLAQANTLIRFVGYQPRPGVAAEQFISAWQSTVAQVQQPAGLIYRELCQQVPAWNAQVSDEAQNPNPFAFIDYAILRPDQDPAALPALPTAITDHYELVEGLFNIVHPFVKPELSGEPQTLLYNCFEIDGPPAVEQGFVLGWPGRGAYQAQQAGFYSAFLHRRLQRDVRIAAFNRAEWQNVTQYANTLAGFEQNFPRQARAAAGGPPPTGSGRPPVHSYLGLYRIVESFQGPPTPPPTMMKAVVMHGYGGPEVLTYQETPRPVPGPGQVLLRVHAAEINPLDLKMRSGAVKTIHPAWPEDILGFGLSGVIEAVGRGVDARRIGEAVYGTDSPFVRRGYAEYVVAPASFFQPKPANLTFVQAAAIPVGVGTAHNALFKMANLQAGQSILIHGGSGTVGGFAIQLARRAGAHVVATASTARLDYVRSLGADEVIDYQAQRFDEQLANLDVVLDTIGGETRERSWPLLRRGGVLVTLVPPLPDPASAARYGVRAVMNQNANDESQFLRQVTDLLEQGELQLPEIGRVLPLSQAQQAHSLLEQGQLKGRIILEI</sequence>
<dbReference type="Gene3D" id="3.90.180.10">
    <property type="entry name" value="Medium-chain alcohol dehydrogenases, catalytic domain"/>
    <property type="match status" value="1"/>
</dbReference>
<protein>
    <recommendedName>
        <fullName evidence="1">Enoyl reductase (ER) domain-containing protein</fullName>
    </recommendedName>
</protein>
<dbReference type="PANTHER" id="PTHR11695">
    <property type="entry name" value="ALCOHOL DEHYDROGENASE RELATED"/>
    <property type="match status" value="1"/>
</dbReference>
<reference evidence="3" key="1">
    <citation type="submission" date="2018-12" db="EMBL/GenBank/DDBJ databases">
        <title>Tengunoibacter tsumagoiensis gen. nov., sp. nov., Dictyobacter kobayashii sp. nov., D. alpinus sp. nov., and D. joshuensis sp. nov. and description of Dictyobacteraceae fam. nov. within the order Ktedonobacterales isolated from Tengu-no-mugimeshi.</title>
        <authorList>
            <person name="Wang C.M."/>
            <person name="Zheng Y."/>
            <person name="Sakai Y."/>
            <person name="Toyoda A."/>
            <person name="Minakuchi Y."/>
            <person name="Abe K."/>
            <person name="Yokota A."/>
            <person name="Yabe S."/>
        </authorList>
    </citation>
    <scope>NUCLEOTIDE SEQUENCE [LARGE SCALE GENOMIC DNA]</scope>
    <source>
        <strain evidence="3">Uno11</strain>
    </source>
</reference>
<dbReference type="InterPro" id="IPR050700">
    <property type="entry name" value="YIM1/Zinc_Alcohol_DH_Fams"/>
</dbReference>
<dbReference type="Gene3D" id="3.40.50.720">
    <property type="entry name" value="NAD(P)-binding Rossmann-like Domain"/>
    <property type="match status" value="1"/>
</dbReference>
<dbReference type="SMART" id="SM00829">
    <property type="entry name" value="PKS_ER"/>
    <property type="match status" value="1"/>
</dbReference>